<dbReference type="PANTHER" id="PTHR14360:SF12">
    <property type="entry name" value="MOZ PROTEIN REPRESENTS A CHROMATIN-ASSOCIATED ACETYLTRANSFERASE"/>
    <property type="match status" value="1"/>
</dbReference>
<feature type="compositionally biased region" description="Polar residues" evidence="8">
    <location>
        <begin position="120"/>
        <end position="132"/>
    </location>
</feature>
<dbReference type="RefSeq" id="XP_007787907.1">
    <property type="nucleotide sequence ID" value="XM_007789717.1"/>
</dbReference>
<organism evidence="10 11">
    <name type="scientific">Endocarpon pusillum (strain Z07020 / HMAS-L-300199)</name>
    <name type="common">Lichen-forming fungus</name>
    <dbReference type="NCBI Taxonomy" id="1263415"/>
    <lineage>
        <taxon>Eukaryota</taxon>
        <taxon>Fungi</taxon>
        <taxon>Dikarya</taxon>
        <taxon>Ascomycota</taxon>
        <taxon>Pezizomycotina</taxon>
        <taxon>Eurotiomycetes</taxon>
        <taxon>Chaetothyriomycetidae</taxon>
        <taxon>Verrucariales</taxon>
        <taxon>Verrucariaceae</taxon>
        <taxon>Endocarpon</taxon>
    </lineage>
</organism>
<feature type="compositionally biased region" description="Basic and acidic residues" evidence="8">
    <location>
        <begin position="133"/>
        <end position="142"/>
    </location>
</feature>
<protein>
    <recommendedName>
        <fullName evidence="12">MOZ protein represents a chromatin-associated acetyltransferase</fullName>
    </recommendedName>
</protein>
<keyword evidence="6" id="KW-0496">Mitochondrion</keyword>
<keyword evidence="5" id="KW-0175">Coiled coil</keyword>
<evidence type="ECO:0000256" key="1">
    <source>
        <dbReference type="ARBA" id="ARBA00004173"/>
    </source>
</evidence>
<feature type="region of interest" description="Disordered" evidence="8">
    <location>
        <begin position="81"/>
        <end position="146"/>
    </location>
</feature>
<proteinExistence type="predicted"/>
<evidence type="ECO:0000256" key="4">
    <source>
        <dbReference type="ARBA" id="ARBA00022989"/>
    </source>
</evidence>
<evidence type="ECO:0000313" key="10">
    <source>
        <dbReference type="EMBL" id="ERF74737.1"/>
    </source>
</evidence>
<dbReference type="OrthoDB" id="5424147at2759"/>
<feature type="compositionally biased region" description="Polar residues" evidence="8">
    <location>
        <begin position="87"/>
        <end position="113"/>
    </location>
</feature>
<dbReference type="GeneID" id="19239859"/>
<dbReference type="OMA" id="TSAFMII"/>
<keyword evidence="4 9" id="KW-1133">Transmembrane helix</keyword>
<dbReference type="EMBL" id="KE720869">
    <property type="protein sequence ID" value="ERF74737.1"/>
    <property type="molecule type" value="Genomic_DNA"/>
</dbReference>
<dbReference type="eggNOG" id="ENOG502S831">
    <property type="taxonomic scope" value="Eukaryota"/>
</dbReference>
<evidence type="ECO:0000256" key="2">
    <source>
        <dbReference type="ARBA" id="ARBA00004370"/>
    </source>
</evidence>
<dbReference type="Proteomes" id="UP000019373">
    <property type="component" value="Unassembled WGS sequence"/>
</dbReference>
<evidence type="ECO:0000256" key="7">
    <source>
        <dbReference type="ARBA" id="ARBA00023136"/>
    </source>
</evidence>
<evidence type="ECO:0000313" key="11">
    <source>
        <dbReference type="Proteomes" id="UP000019373"/>
    </source>
</evidence>
<evidence type="ECO:0008006" key="12">
    <source>
        <dbReference type="Google" id="ProtNLM"/>
    </source>
</evidence>
<evidence type="ECO:0000256" key="6">
    <source>
        <dbReference type="ARBA" id="ARBA00023128"/>
    </source>
</evidence>
<evidence type="ECO:0000256" key="8">
    <source>
        <dbReference type="SAM" id="MobiDB-lite"/>
    </source>
</evidence>
<reference evidence="11" key="1">
    <citation type="journal article" date="2014" name="BMC Genomics">
        <title>Genome characteristics reveal the impact of lichenization on lichen-forming fungus Endocarpon pusillum Hedwig (Verrucariales, Ascomycota).</title>
        <authorList>
            <person name="Wang Y.-Y."/>
            <person name="Liu B."/>
            <person name="Zhang X.-Y."/>
            <person name="Zhou Q.-M."/>
            <person name="Zhang T."/>
            <person name="Li H."/>
            <person name="Yu Y.-F."/>
            <person name="Zhang X.-L."/>
            <person name="Hao X.-Y."/>
            <person name="Wang M."/>
            <person name="Wang L."/>
            <person name="Wei J.-C."/>
        </authorList>
    </citation>
    <scope>NUCLEOTIDE SEQUENCE [LARGE SCALE GENOMIC DNA]</scope>
    <source>
        <strain evidence="11">Z07020 / HMAS-L-300199</strain>
    </source>
</reference>
<dbReference type="PANTHER" id="PTHR14360">
    <property type="entry name" value="PROTEIN FMP32, MITOCHONDRIAL"/>
    <property type="match status" value="1"/>
</dbReference>
<feature type="transmembrane region" description="Helical" evidence="9">
    <location>
        <begin position="334"/>
        <end position="351"/>
    </location>
</feature>
<dbReference type="AlphaFoldDB" id="U1GB27"/>
<comment type="subcellular location">
    <subcellularLocation>
        <location evidence="2">Membrane</location>
    </subcellularLocation>
    <subcellularLocation>
        <location evidence="1">Mitochondrion</location>
    </subcellularLocation>
</comment>
<dbReference type="Pfam" id="PF07798">
    <property type="entry name" value="CCDC90-like"/>
    <property type="match status" value="1"/>
</dbReference>
<sequence>MAGPRIVMSSSNLFRSVRACRPTTYCSIRQQPSTSCNGNSAFHTAPVRKQETYQQRYGNAAEAHLPPPPRPKDDILPKKQELARKGASTSDTAQQDQKDTSSNLASGTNSSKNVAEERAATSSDTRNVSSQQEAREVKEEKPVTPLDIVLQATHPSEMYGEQHRHPHLAPSPYEHHFDTYSLVQDLAKGGFSEEQAVTIMKAIRLMLAVNLDLAKDGLVSKSDVENETYLFRAACSELRTSLQTSRHSASQSQRTQRAQLHHEFDILNQKVTQDMLTLREELKAMFNDRKMAVQEEKRRLDSKISELGYEITVLLNSDSKSEVEGLRWVLTRRAAMAIAIAALMTLISLNYSSHVMRQKEEAEKKIAAAKKKVAERDEARYTTPARDQGTQTPSTLAESLG</sequence>
<dbReference type="InterPro" id="IPR024461">
    <property type="entry name" value="CCDC90-like"/>
</dbReference>
<gene>
    <name evidence="10" type="ORF">EPUS_04906</name>
</gene>
<feature type="compositionally biased region" description="Polar residues" evidence="8">
    <location>
        <begin position="388"/>
        <end position="401"/>
    </location>
</feature>
<evidence type="ECO:0000256" key="5">
    <source>
        <dbReference type="ARBA" id="ARBA00023054"/>
    </source>
</evidence>
<evidence type="ECO:0000256" key="3">
    <source>
        <dbReference type="ARBA" id="ARBA00022692"/>
    </source>
</evidence>
<feature type="region of interest" description="Disordered" evidence="8">
    <location>
        <begin position="367"/>
        <end position="401"/>
    </location>
</feature>
<dbReference type="GO" id="GO:0005739">
    <property type="term" value="C:mitochondrion"/>
    <property type="evidence" value="ECO:0007669"/>
    <property type="project" value="UniProtKB-SubCell"/>
</dbReference>
<dbReference type="Gene3D" id="1.20.5.340">
    <property type="match status" value="1"/>
</dbReference>
<feature type="compositionally biased region" description="Basic and acidic residues" evidence="8">
    <location>
        <begin position="367"/>
        <end position="380"/>
    </location>
</feature>
<keyword evidence="11" id="KW-1185">Reference proteome</keyword>
<keyword evidence="7 9" id="KW-0472">Membrane</keyword>
<dbReference type="GO" id="GO:0016020">
    <property type="term" value="C:membrane"/>
    <property type="evidence" value="ECO:0007669"/>
    <property type="project" value="UniProtKB-SubCell"/>
</dbReference>
<dbReference type="HOGENOM" id="CLU_030970_1_1_1"/>
<evidence type="ECO:0000256" key="9">
    <source>
        <dbReference type="SAM" id="Phobius"/>
    </source>
</evidence>
<keyword evidence="3 9" id="KW-0812">Transmembrane</keyword>
<accession>U1GB27</accession>
<name>U1GB27_ENDPU</name>